<feature type="transmembrane region" description="Helical" evidence="12">
    <location>
        <begin position="47"/>
        <end position="66"/>
    </location>
</feature>
<keyword evidence="6" id="KW-0479">Metal-binding</keyword>
<dbReference type="Pfam" id="PF02163">
    <property type="entry name" value="Peptidase_M50"/>
    <property type="match status" value="2"/>
</dbReference>
<keyword evidence="8" id="KW-0862">Zinc</keyword>
<dbReference type="PANTHER" id="PTHR39188">
    <property type="entry name" value="MEMBRANE-ASSOCIATED ZINC METALLOPROTEASE M50B"/>
    <property type="match status" value="1"/>
</dbReference>
<evidence type="ECO:0000256" key="7">
    <source>
        <dbReference type="ARBA" id="ARBA00022801"/>
    </source>
</evidence>
<keyword evidence="4 14" id="KW-0645">Protease</keyword>
<feature type="transmembrane region" description="Helical" evidence="12">
    <location>
        <begin position="12"/>
        <end position="35"/>
    </location>
</feature>
<name>A0ABW1J9R5_9ACTN</name>
<sequence length="366" mass="37819">MNQRPGIPIAKVAGIPVYLAPSWFVIALLVVVVFAPQVEVSANLLPPQTYLVAAAYSVILLVSVLVHEFAHALTARAVGLPVQEIVADLWGGHTAFTEQAPDPGRGALVAVVGPVSNAVLAALGWLALPAADGDVVRLLLVAGIYANAFVAVFNLLPGLPLDGGRLVESAVWGATGKRWAGVLVAGWCGRVVAVLVVVWFVVRPLVQGGRPTTFGLVWSVMVAVLLWRGASGAVAAGRVFRAADRLDLGHYLEPAAALPQSTTAWPSQTGHTVAVDELGHPVGLLRAQDARQLAAAPQPPGPNTPLSAVMTVLPSAVVVPADLDGDGVVQALSTQGAHLFIAVDETGRVVGIADSRQLAQALTGRP</sequence>
<feature type="transmembrane region" description="Helical" evidence="12">
    <location>
        <begin position="107"/>
        <end position="126"/>
    </location>
</feature>
<keyword evidence="9 12" id="KW-1133">Transmembrane helix</keyword>
<keyword evidence="10" id="KW-0482">Metalloprotease</keyword>
<dbReference type="GO" id="GO:0008233">
    <property type="term" value="F:peptidase activity"/>
    <property type="evidence" value="ECO:0007669"/>
    <property type="project" value="UniProtKB-KW"/>
</dbReference>
<keyword evidence="5 12" id="KW-0812">Transmembrane</keyword>
<dbReference type="EMBL" id="JBHSRD010000002">
    <property type="protein sequence ID" value="MFC6006016.1"/>
    <property type="molecule type" value="Genomic_DNA"/>
</dbReference>
<feature type="transmembrane region" description="Helical" evidence="12">
    <location>
        <begin position="179"/>
        <end position="202"/>
    </location>
</feature>
<evidence type="ECO:0000256" key="9">
    <source>
        <dbReference type="ARBA" id="ARBA00022989"/>
    </source>
</evidence>
<feature type="transmembrane region" description="Helical" evidence="12">
    <location>
        <begin position="138"/>
        <end position="159"/>
    </location>
</feature>
<evidence type="ECO:0000313" key="14">
    <source>
        <dbReference type="EMBL" id="MFC6006016.1"/>
    </source>
</evidence>
<keyword evidence="15" id="KW-1185">Reference proteome</keyword>
<proteinExistence type="inferred from homology"/>
<dbReference type="InterPro" id="IPR046342">
    <property type="entry name" value="CBS_dom_sf"/>
</dbReference>
<evidence type="ECO:0000256" key="12">
    <source>
        <dbReference type="SAM" id="Phobius"/>
    </source>
</evidence>
<evidence type="ECO:0000256" key="1">
    <source>
        <dbReference type="ARBA" id="ARBA00001947"/>
    </source>
</evidence>
<dbReference type="SUPFAM" id="SSF54631">
    <property type="entry name" value="CBS-domain pair"/>
    <property type="match status" value="1"/>
</dbReference>
<comment type="subcellular location">
    <subcellularLocation>
        <location evidence="2">Membrane</location>
        <topology evidence="2">Multi-pass membrane protein</topology>
    </subcellularLocation>
</comment>
<feature type="transmembrane region" description="Helical" evidence="12">
    <location>
        <begin position="214"/>
        <end position="236"/>
    </location>
</feature>
<dbReference type="PANTHER" id="PTHR39188:SF3">
    <property type="entry name" value="STAGE IV SPORULATION PROTEIN FB"/>
    <property type="match status" value="1"/>
</dbReference>
<evidence type="ECO:0000256" key="3">
    <source>
        <dbReference type="ARBA" id="ARBA00007931"/>
    </source>
</evidence>
<keyword evidence="11 12" id="KW-0472">Membrane</keyword>
<evidence type="ECO:0000256" key="10">
    <source>
        <dbReference type="ARBA" id="ARBA00023049"/>
    </source>
</evidence>
<organism evidence="14 15">
    <name type="scientific">Angustibacter luteus</name>
    <dbReference type="NCBI Taxonomy" id="658456"/>
    <lineage>
        <taxon>Bacteria</taxon>
        <taxon>Bacillati</taxon>
        <taxon>Actinomycetota</taxon>
        <taxon>Actinomycetes</taxon>
        <taxon>Kineosporiales</taxon>
        <taxon>Kineosporiaceae</taxon>
    </lineage>
</organism>
<evidence type="ECO:0000256" key="6">
    <source>
        <dbReference type="ARBA" id="ARBA00022723"/>
    </source>
</evidence>
<comment type="cofactor">
    <cofactor evidence="1">
        <name>Zn(2+)</name>
        <dbReference type="ChEBI" id="CHEBI:29105"/>
    </cofactor>
</comment>
<evidence type="ECO:0000256" key="11">
    <source>
        <dbReference type="ARBA" id="ARBA00023136"/>
    </source>
</evidence>
<feature type="domain" description="Peptidase M50" evidence="13">
    <location>
        <begin position="56"/>
        <end position="128"/>
    </location>
</feature>
<dbReference type="RefSeq" id="WP_345716883.1">
    <property type="nucleotide sequence ID" value="NZ_BAABFP010000005.1"/>
</dbReference>
<dbReference type="Gene3D" id="3.10.580.10">
    <property type="entry name" value="CBS-domain"/>
    <property type="match status" value="1"/>
</dbReference>
<reference evidence="15" key="1">
    <citation type="journal article" date="2019" name="Int. J. Syst. Evol. Microbiol.">
        <title>The Global Catalogue of Microorganisms (GCM) 10K type strain sequencing project: providing services to taxonomists for standard genome sequencing and annotation.</title>
        <authorList>
            <consortium name="The Broad Institute Genomics Platform"/>
            <consortium name="The Broad Institute Genome Sequencing Center for Infectious Disease"/>
            <person name="Wu L."/>
            <person name="Ma J."/>
        </authorList>
    </citation>
    <scope>NUCLEOTIDE SEQUENCE [LARGE SCALE GENOMIC DNA]</scope>
    <source>
        <strain evidence="15">KACC 14249</strain>
    </source>
</reference>
<evidence type="ECO:0000313" key="15">
    <source>
        <dbReference type="Proteomes" id="UP001596189"/>
    </source>
</evidence>
<dbReference type="Proteomes" id="UP001596189">
    <property type="component" value="Unassembled WGS sequence"/>
</dbReference>
<evidence type="ECO:0000256" key="5">
    <source>
        <dbReference type="ARBA" id="ARBA00022692"/>
    </source>
</evidence>
<evidence type="ECO:0000256" key="8">
    <source>
        <dbReference type="ARBA" id="ARBA00022833"/>
    </source>
</evidence>
<comment type="similarity">
    <text evidence="3">Belongs to the peptidase M50B family.</text>
</comment>
<gene>
    <name evidence="14" type="ORF">ACFQDO_02635</name>
</gene>
<protein>
    <submittedName>
        <fullName evidence="14">Site-2 protease family protein</fullName>
    </submittedName>
</protein>
<accession>A0ABW1J9R5</accession>
<dbReference type="InterPro" id="IPR008915">
    <property type="entry name" value="Peptidase_M50"/>
</dbReference>
<feature type="domain" description="Peptidase M50" evidence="13">
    <location>
        <begin position="134"/>
        <end position="178"/>
    </location>
</feature>
<comment type="caution">
    <text evidence="14">The sequence shown here is derived from an EMBL/GenBank/DDBJ whole genome shotgun (WGS) entry which is preliminary data.</text>
</comment>
<evidence type="ECO:0000256" key="4">
    <source>
        <dbReference type="ARBA" id="ARBA00022670"/>
    </source>
</evidence>
<evidence type="ECO:0000256" key="2">
    <source>
        <dbReference type="ARBA" id="ARBA00004141"/>
    </source>
</evidence>
<keyword evidence="7" id="KW-0378">Hydrolase</keyword>
<evidence type="ECO:0000259" key="13">
    <source>
        <dbReference type="Pfam" id="PF02163"/>
    </source>
</evidence>
<dbReference type="GO" id="GO:0006508">
    <property type="term" value="P:proteolysis"/>
    <property type="evidence" value="ECO:0007669"/>
    <property type="project" value="UniProtKB-KW"/>
</dbReference>